<evidence type="ECO:0000259" key="2">
    <source>
        <dbReference type="Pfam" id="PF00437"/>
    </source>
</evidence>
<dbReference type="InterPro" id="IPR027417">
    <property type="entry name" value="P-loop_NTPase"/>
</dbReference>
<name>A0A3L9I8I7_ECOLX</name>
<dbReference type="Proteomes" id="UP000281340">
    <property type="component" value="Unassembled WGS sequence"/>
</dbReference>
<evidence type="ECO:0000256" key="1">
    <source>
        <dbReference type="ARBA" id="ARBA00006611"/>
    </source>
</evidence>
<dbReference type="SUPFAM" id="SSF52540">
    <property type="entry name" value="P-loop containing nucleoside triphosphate hydrolases"/>
    <property type="match status" value="1"/>
</dbReference>
<feature type="domain" description="Bacterial type II secretion system protein E" evidence="2">
    <location>
        <begin position="9"/>
        <end position="84"/>
    </location>
</feature>
<dbReference type="Pfam" id="PF00437">
    <property type="entry name" value="T2SSE"/>
    <property type="match status" value="1"/>
</dbReference>
<dbReference type="AlphaFoldDB" id="A0A3L9I8I7"/>
<protein>
    <submittedName>
        <fullName evidence="3">Type II secretion system protein GspE</fullName>
    </submittedName>
</protein>
<accession>A0A3L9I8I7</accession>
<organism evidence="3 4">
    <name type="scientific">Escherichia coli</name>
    <dbReference type="NCBI Taxonomy" id="562"/>
    <lineage>
        <taxon>Bacteria</taxon>
        <taxon>Pseudomonadati</taxon>
        <taxon>Pseudomonadota</taxon>
        <taxon>Gammaproteobacteria</taxon>
        <taxon>Enterobacterales</taxon>
        <taxon>Enterobacteriaceae</taxon>
        <taxon>Escherichia</taxon>
    </lineage>
</organism>
<comment type="caution">
    <text evidence="3">The sequence shown here is derived from an EMBL/GenBank/DDBJ whole genome shotgun (WGS) entry which is preliminary data.</text>
</comment>
<proteinExistence type="inferred from homology"/>
<comment type="similarity">
    <text evidence="1">Belongs to the GSP E family.</text>
</comment>
<feature type="non-terminal residue" evidence="3">
    <location>
        <position position="1"/>
    </location>
</feature>
<evidence type="ECO:0000313" key="4">
    <source>
        <dbReference type="Proteomes" id="UP000281340"/>
    </source>
</evidence>
<sequence length="92" mass="10161">GNVWPSPLPHWQAPGCVHCYHGFYGRTALFEVLPITPVIRQLISANTDVESLETHARQAGMCTLFENGCLAVEQGLTTFEELIRVLGMPHGE</sequence>
<dbReference type="Gene3D" id="3.40.50.300">
    <property type="entry name" value="P-loop containing nucleotide triphosphate hydrolases"/>
    <property type="match status" value="1"/>
</dbReference>
<evidence type="ECO:0000313" key="3">
    <source>
        <dbReference type="EMBL" id="RLY58275.1"/>
    </source>
</evidence>
<dbReference type="InterPro" id="IPR001482">
    <property type="entry name" value="T2SS/T4SS_dom"/>
</dbReference>
<gene>
    <name evidence="3" type="ORF">EAI46_10130</name>
</gene>
<reference evidence="3 4" key="1">
    <citation type="submission" date="2018-10" db="EMBL/GenBank/DDBJ databases">
        <title>Comparison of Escherichia coli isolates recovered from retail chicken and from chicken fecal samples by antimicrobial susceptibility test and whole genome sequencing.</title>
        <authorList>
            <person name="Tang B."/>
            <person name="Ma Y."/>
            <person name="He X."/>
            <person name="Cao L."/>
            <person name="Xia X."/>
            <person name="Yang H."/>
        </authorList>
    </citation>
    <scope>NUCLEOTIDE SEQUENCE [LARGE SCALE GENOMIC DNA]</scope>
    <source>
        <strain evidence="3 4">CMJH98b</strain>
    </source>
</reference>
<dbReference type="EMBL" id="RDDM01000058">
    <property type="protein sequence ID" value="RLY58275.1"/>
    <property type="molecule type" value="Genomic_DNA"/>
</dbReference>